<gene>
    <name evidence="3" type="ORF">DZ858_09850</name>
</gene>
<dbReference type="InterPro" id="IPR001387">
    <property type="entry name" value="Cro/C1-type_HTH"/>
</dbReference>
<reference evidence="3 4" key="1">
    <citation type="journal article" date="2007" name="Int. J. Syst. Evol. Microbiol.">
        <title>Marixanthomonas ophiurae gen. nov., sp. nov., a marine bacterium of the family Flavobacteriaceae isolated from a deep-sea brittle star.</title>
        <authorList>
            <person name="Romanenko L.A."/>
            <person name="Uchino M."/>
            <person name="Frolova G.M."/>
            <person name="Mikhailov V.V."/>
        </authorList>
    </citation>
    <scope>NUCLEOTIDE SEQUENCE [LARGE SCALE GENOMIC DNA]</scope>
    <source>
        <strain evidence="3 4">KMM 3046</strain>
    </source>
</reference>
<keyword evidence="4" id="KW-1185">Reference proteome</keyword>
<dbReference type="PANTHER" id="PTHR46558:SF11">
    <property type="entry name" value="HTH-TYPE TRANSCRIPTIONAL REGULATOR XRE"/>
    <property type="match status" value="1"/>
</dbReference>
<dbReference type="Pfam" id="PF01381">
    <property type="entry name" value="HTH_3"/>
    <property type="match status" value="1"/>
</dbReference>
<accession>A0A3E1QDT8</accession>
<sequence>MKSDNSNLKRLEIAERLKKARELSGLSQAQVALKLNVQRPAISEIEAGRRKVSAEELIEFSKLYKVDSSWLLNEGDNSEITQGKLKFAARELSKMSEEDKNKLFELLNILPK</sequence>
<evidence type="ECO:0000259" key="2">
    <source>
        <dbReference type="PROSITE" id="PS50943"/>
    </source>
</evidence>
<comment type="caution">
    <text evidence="3">The sequence shown here is derived from an EMBL/GenBank/DDBJ whole genome shotgun (WGS) entry which is preliminary data.</text>
</comment>
<dbReference type="SMART" id="SM00530">
    <property type="entry name" value="HTH_XRE"/>
    <property type="match status" value="1"/>
</dbReference>
<evidence type="ECO:0000313" key="4">
    <source>
        <dbReference type="Proteomes" id="UP000261082"/>
    </source>
</evidence>
<dbReference type="PROSITE" id="PS50943">
    <property type="entry name" value="HTH_CROC1"/>
    <property type="match status" value="1"/>
</dbReference>
<organism evidence="3 4">
    <name type="scientific">Marixanthomonas ophiurae</name>
    <dbReference type="NCBI Taxonomy" id="387659"/>
    <lineage>
        <taxon>Bacteria</taxon>
        <taxon>Pseudomonadati</taxon>
        <taxon>Bacteroidota</taxon>
        <taxon>Flavobacteriia</taxon>
        <taxon>Flavobacteriales</taxon>
        <taxon>Flavobacteriaceae</taxon>
        <taxon>Marixanthomonas</taxon>
    </lineage>
</organism>
<dbReference type="PANTHER" id="PTHR46558">
    <property type="entry name" value="TRACRIPTIONAL REGULATORY PROTEIN-RELATED-RELATED"/>
    <property type="match status" value="1"/>
</dbReference>
<dbReference type="SUPFAM" id="SSF47413">
    <property type="entry name" value="lambda repressor-like DNA-binding domains"/>
    <property type="match status" value="1"/>
</dbReference>
<dbReference type="CDD" id="cd00093">
    <property type="entry name" value="HTH_XRE"/>
    <property type="match status" value="1"/>
</dbReference>
<feature type="domain" description="HTH cro/C1-type" evidence="2">
    <location>
        <begin position="17"/>
        <end position="71"/>
    </location>
</feature>
<dbReference type="OrthoDB" id="2735991at2"/>
<dbReference type="Gene3D" id="1.10.260.40">
    <property type="entry name" value="lambda repressor-like DNA-binding domains"/>
    <property type="match status" value="1"/>
</dbReference>
<dbReference type="EMBL" id="QVID01000001">
    <property type="protein sequence ID" value="RFN60320.1"/>
    <property type="molecule type" value="Genomic_DNA"/>
</dbReference>
<dbReference type="GO" id="GO:0003677">
    <property type="term" value="F:DNA binding"/>
    <property type="evidence" value="ECO:0007669"/>
    <property type="project" value="UniProtKB-KW"/>
</dbReference>
<proteinExistence type="predicted"/>
<keyword evidence="1" id="KW-0238">DNA-binding</keyword>
<dbReference type="AlphaFoldDB" id="A0A3E1QDT8"/>
<evidence type="ECO:0000313" key="3">
    <source>
        <dbReference type="EMBL" id="RFN60320.1"/>
    </source>
</evidence>
<protein>
    <submittedName>
        <fullName evidence="3">XRE family transcriptional regulator</fullName>
    </submittedName>
</protein>
<dbReference type="InterPro" id="IPR010982">
    <property type="entry name" value="Lambda_DNA-bd_dom_sf"/>
</dbReference>
<name>A0A3E1QDT8_9FLAO</name>
<evidence type="ECO:0000256" key="1">
    <source>
        <dbReference type="ARBA" id="ARBA00023125"/>
    </source>
</evidence>
<dbReference type="RefSeq" id="WP_117159379.1">
    <property type="nucleotide sequence ID" value="NZ_QVID01000001.1"/>
</dbReference>
<dbReference type="Proteomes" id="UP000261082">
    <property type="component" value="Unassembled WGS sequence"/>
</dbReference>